<dbReference type="PATRIC" id="fig|1217709.3.peg.2470"/>
<evidence type="ECO:0000313" key="3">
    <source>
        <dbReference type="Proteomes" id="UP000023774"/>
    </source>
</evidence>
<reference evidence="2 3" key="1">
    <citation type="submission" date="2013-02" db="EMBL/GenBank/DDBJ databases">
        <title>The Genome Sequence of Acinetobacter sp. NIPH 713.</title>
        <authorList>
            <consortium name="The Broad Institute Genome Sequencing Platform"/>
            <consortium name="The Broad Institute Genome Sequencing Center for Infectious Disease"/>
            <person name="Cerqueira G."/>
            <person name="Feldgarden M."/>
            <person name="Courvalin P."/>
            <person name="Perichon B."/>
            <person name="Grillot-Courvalin C."/>
            <person name="Clermont D."/>
            <person name="Rocha E."/>
            <person name="Yoon E.-J."/>
            <person name="Nemec A."/>
            <person name="Walker B."/>
            <person name="Young S.K."/>
            <person name="Zeng Q."/>
            <person name="Gargeya S."/>
            <person name="Fitzgerald M."/>
            <person name="Haas B."/>
            <person name="Abouelleil A."/>
            <person name="Alvarado L."/>
            <person name="Arachchi H.M."/>
            <person name="Berlin A.M."/>
            <person name="Chapman S.B."/>
            <person name="Dewar J."/>
            <person name="Goldberg J."/>
            <person name="Griggs A."/>
            <person name="Gujja S."/>
            <person name="Hansen M."/>
            <person name="Howarth C."/>
            <person name="Imamovic A."/>
            <person name="Larimer J."/>
            <person name="McCowan C."/>
            <person name="Murphy C."/>
            <person name="Neiman D."/>
            <person name="Pearson M."/>
            <person name="Priest M."/>
            <person name="Roberts A."/>
            <person name="Saif S."/>
            <person name="Shea T."/>
            <person name="Sisk P."/>
            <person name="Sykes S."/>
            <person name="Wortman J."/>
            <person name="Nusbaum C."/>
            <person name="Birren B."/>
        </authorList>
    </citation>
    <scope>NUCLEOTIDE SEQUENCE [LARGE SCALE GENOMIC DNA]</scope>
    <source>
        <strain evidence="2 3">NIPH 713</strain>
    </source>
</reference>
<dbReference type="Proteomes" id="UP000023774">
    <property type="component" value="Unassembled WGS sequence"/>
</dbReference>
<name>N9M4U6_9GAMM</name>
<evidence type="ECO:0000256" key="1">
    <source>
        <dbReference type="SAM" id="Phobius"/>
    </source>
</evidence>
<keyword evidence="1" id="KW-0472">Membrane</keyword>
<proteinExistence type="predicted"/>
<keyword evidence="3" id="KW-1185">Reference proteome</keyword>
<gene>
    <name evidence="2" type="ORF">F906_02548</name>
</gene>
<keyword evidence="1" id="KW-0812">Transmembrane</keyword>
<feature type="transmembrane region" description="Helical" evidence="1">
    <location>
        <begin position="20"/>
        <end position="45"/>
    </location>
</feature>
<dbReference type="HOGENOM" id="CLU_152362_0_0_6"/>
<accession>N9M4U6</accession>
<evidence type="ECO:0008006" key="4">
    <source>
        <dbReference type="Google" id="ProtNLM"/>
    </source>
</evidence>
<dbReference type="AlphaFoldDB" id="N9M4U6"/>
<sequence>MQRIFSGWTLLTRLVKQIWLVMLMVFAIGWSSVSIASATTMHLVMSSEQMSSHCLDMVKASTSHAMHESAHNSDQDLTQADCFPDTPQHSQDCLDCSMMACQSQMSGLQISVPELTVFDHHSLERTLLPTYHAKHLAGYWQEILRPPKT</sequence>
<protein>
    <recommendedName>
        <fullName evidence="4">DUF2946 domain-containing protein</fullName>
    </recommendedName>
</protein>
<organism evidence="2 3">
    <name type="scientific">Acinetobacter pseudolwoffii</name>
    <dbReference type="NCBI Taxonomy" id="2053287"/>
    <lineage>
        <taxon>Bacteria</taxon>
        <taxon>Pseudomonadati</taxon>
        <taxon>Pseudomonadota</taxon>
        <taxon>Gammaproteobacteria</taxon>
        <taxon>Moraxellales</taxon>
        <taxon>Moraxellaceae</taxon>
        <taxon>Acinetobacter</taxon>
    </lineage>
</organism>
<dbReference type="EMBL" id="APRJ01000013">
    <property type="protein sequence ID" value="ENW85726.1"/>
    <property type="molecule type" value="Genomic_DNA"/>
</dbReference>
<comment type="caution">
    <text evidence="2">The sequence shown here is derived from an EMBL/GenBank/DDBJ whole genome shotgun (WGS) entry which is preliminary data.</text>
</comment>
<evidence type="ECO:0000313" key="2">
    <source>
        <dbReference type="EMBL" id="ENW85726.1"/>
    </source>
</evidence>
<keyword evidence="1" id="KW-1133">Transmembrane helix</keyword>